<dbReference type="AlphaFoldDB" id="A0A1H9HPB1"/>
<dbReference type="PANTHER" id="PTHR10343:SF84">
    <property type="entry name" value="5'-AMP-ACTIVATED PROTEIN KINASE SUBUNIT BETA-1"/>
    <property type="match status" value="1"/>
</dbReference>
<dbReference type="EMBL" id="FOFB01000013">
    <property type="protein sequence ID" value="SEQ64155.1"/>
    <property type="molecule type" value="Genomic_DNA"/>
</dbReference>
<feature type="region of interest" description="Disordered" evidence="2">
    <location>
        <begin position="110"/>
        <end position="160"/>
    </location>
</feature>
<dbReference type="Gene3D" id="2.60.40.10">
    <property type="entry name" value="Immunoglobulins"/>
    <property type="match status" value="1"/>
</dbReference>
<evidence type="ECO:0000259" key="3">
    <source>
        <dbReference type="Pfam" id="PF16561"/>
    </source>
</evidence>
<keyword evidence="5" id="KW-1185">Reference proteome</keyword>
<dbReference type="InterPro" id="IPR013783">
    <property type="entry name" value="Ig-like_fold"/>
</dbReference>
<dbReference type="Pfam" id="PF16561">
    <property type="entry name" value="AMPK1_CBM"/>
    <property type="match status" value="1"/>
</dbReference>
<keyword evidence="4" id="KW-0255">Endonuclease</keyword>
<evidence type="ECO:0000256" key="1">
    <source>
        <dbReference type="ARBA" id="ARBA00010926"/>
    </source>
</evidence>
<gene>
    <name evidence="4" type="ORF">SAMN05444359_11336</name>
</gene>
<dbReference type="SUPFAM" id="SSF81296">
    <property type="entry name" value="E set domains"/>
    <property type="match status" value="1"/>
</dbReference>
<dbReference type="Gene3D" id="1.10.150.20">
    <property type="entry name" value="5' to 3' exonuclease, C-terminal subdomain"/>
    <property type="match status" value="1"/>
</dbReference>
<protein>
    <submittedName>
        <fullName evidence="4">Predicted 5' DNA nuclease, flap endonuclease-1-like, helix-3-turn-helix (H3TH) domain</fullName>
    </submittedName>
</protein>
<proteinExistence type="inferred from homology"/>
<sequence>MIKKSVVKSKNQYKVTFEVPSDLIGAGREVRVLANFNDWSWDGGLVMKNGKGTYKASTELPAGHYQFRYLVDGWDWKNDDSAEAYTDSGYGTINCCFALDAIAAKKAAPKKAAPKKAAPAKKAAAKPAAKKAAPKKAAPAKKAAPKKAAPAKKAAAKKADDLKRIEGIGPKIAGLLNDANIHTFAQLGKASPKKLADVLQAAGARFRLAKPDTWQEQAKLAAAGKDAELKTLQDSLKGGRR</sequence>
<evidence type="ECO:0000256" key="2">
    <source>
        <dbReference type="SAM" id="MobiDB-lite"/>
    </source>
</evidence>
<comment type="similarity">
    <text evidence="1">Belongs to the 5'-AMP-activated protein kinase beta subunit family.</text>
</comment>
<dbReference type="InterPro" id="IPR014756">
    <property type="entry name" value="Ig_E-set"/>
</dbReference>
<evidence type="ECO:0000313" key="5">
    <source>
        <dbReference type="Proteomes" id="UP000199021"/>
    </source>
</evidence>
<dbReference type="InterPro" id="IPR050827">
    <property type="entry name" value="CRP1_MDG1_kinase"/>
</dbReference>
<name>A0A1H9HPB1_9BACT</name>
<dbReference type="OrthoDB" id="5451596at2"/>
<dbReference type="GO" id="GO:0004519">
    <property type="term" value="F:endonuclease activity"/>
    <property type="evidence" value="ECO:0007669"/>
    <property type="project" value="UniProtKB-KW"/>
</dbReference>
<keyword evidence="4" id="KW-0540">Nuclease</keyword>
<accession>A0A1H9HPB1</accession>
<dbReference type="InterPro" id="IPR032640">
    <property type="entry name" value="AMPK1_CBM"/>
</dbReference>
<evidence type="ECO:0000313" key="4">
    <source>
        <dbReference type="EMBL" id="SEQ64155.1"/>
    </source>
</evidence>
<feature type="compositionally biased region" description="Low complexity" evidence="2">
    <location>
        <begin position="115"/>
        <end position="127"/>
    </location>
</feature>
<dbReference type="CDD" id="cd07184">
    <property type="entry name" value="E_set_Isoamylase_like_N"/>
    <property type="match status" value="1"/>
</dbReference>
<dbReference type="PANTHER" id="PTHR10343">
    <property type="entry name" value="5'-AMP-ACTIVATED PROTEIN KINASE , BETA SUBUNIT"/>
    <property type="match status" value="1"/>
</dbReference>
<dbReference type="RefSeq" id="WP_090169027.1">
    <property type="nucleotide sequence ID" value="NZ_FOFB01000013.1"/>
</dbReference>
<feature type="domain" description="AMP-activated protein kinase glycogen-binding" evidence="3">
    <location>
        <begin position="26"/>
        <end position="94"/>
    </location>
</feature>
<feature type="compositionally biased region" description="Low complexity" evidence="2">
    <location>
        <begin position="135"/>
        <end position="153"/>
    </location>
</feature>
<dbReference type="InParanoid" id="A0A1H9HPB1"/>
<dbReference type="STRING" id="478744.SAMN05444359_11336"/>
<organism evidence="4 5">
    <name type="scientific">Neolewinella agarilytica</name>
    <dbReference type="NCBI Taxonomy" id="478744"/>
    <lineage>
        <taxon>Bacteria</taxon>
        <taxon>Pseudomonadati</taxon>
        <taxon>Bacteroidota</taxon>
        <taxon>Saprospiria</taxon>
        <taxon>Saprospirales</taxon>
        <taxon>Lewinellaceae</taxon>
        <taxon>Neolewinella</taxon>
    </lineage>
</organism>
<dbReference type="Proteomes" id="UP000199021">
    <property type="component" value="Unassembled WGS sequence"/>
</dbReference>
<reference evidence="5" key="1">
    <citation type="submission" date="2016-10" db="EMBL/GenBank/DDBJ databases">
        <authorList>
            <person name="Varghese N."/>
            <person name="Submissions S."/>
        </authorList>
    </citation>
    <scope>NUCLEOTIDE SEQUENCE [LARGE SCALE GENOMIC DNA]</scope>
    <source>
        <strain evidence="5">DSM 24740</strain>
    </source>
</reference>
<keyword evidence="4" id="KW-0378">Hydrolase</keyword>